<sequence length="217" mass="24122">MSKYLFIITILFCYCVSIAYGQSNEQHIPKLELKKKQKKVFHEKDRDSTTLLYIDTLLMKDRSSLQFFGKKSVKLVVKYAEIGDRAFISGMAGQNNASDFDIEMNIQKLGSLYIIARGQDAMNGTRTHPNGDGGQVNFLYSAEGVNPQMTNKKEKNYLFADVSAGGRAINPNSDLTQIYSRIATSAPGLRGIPQGQIYSGSPGNEGKFTLKQNTNEK</sequence>
<accession>A0A1I6VSY9</accession>
<name>A0A1I6VSY9_9SPHI</name>
<protein>
    <submittedName>
        <fullName evidence="2">Uncharacterized protein</fullName>
    </submittedName>
</protein>
<organism evidence="2 3">
    <name type="scientific">Sphingobacterium wenxiniae</name>
    <dbReference type="NCBI Taxonomy" id="683125"/>
    <lineage>
        <taxon>Bacteria</taxon>
        <taxon>Pseudomonadati</taxon>
        <taxon>Bacteroidota</taxon>
        <taxon>Sphingobacteriia</taxon>
        <taxon>Sphingobacteriales</taxon>
        <taxon>Sphingobacteriaceae</taxon>
        <taxon>Sphingobacterium</taxon>
    </lineage>
</organism>
<evidence type="ECO:0000256" key="1">
    <source>
        <dbReference type="SAM" id="MobiDB-lite"/>
    </source>
</evidence>
<feature type="region of interest" description="Disordered" evidence="1">
    <location>
        <begin position="190"/>
        <end position="217"/>
    </location>
</feature>
<dbReference type="EMBL" id="FOZZ01000017">
    <property type="protein sequence ID" value="SFT16789.1"/>
    <property type="molecule type" value="Genomic_DNA"/>
</dbReference>
<gene>
    <name evidence="2" type="ORF">SAMN05660206_1173</name>
</gene>
<reference evidence="2 3" key="1">
    <citation type="submission" date="2016-10" db="EMBL/GenBank/DDBJ databases">
        <authorList>
            <person name="de Groot N.N."/>
        </authorList>
    </citation>
    <scope>NUCLEOTIDE SEQUENCE [LARGE SCALE GENOMIC DNA]</scope>
    <source>
        <strain evidence="2 3">DSM 22789</strain>
    </source>
</reference>
<evidence type="ECO:0000313" key="3">
    <source>
        <dbReference type="Proteomes" id="UP000198785"/>
    </source>
</evidence>
<dbReference type="AlphaFoldDB" id="A0A1I6VSY9"/>
<dbReference type="RefSeq" id="WP_244525934.1">
    <property type="nucleotide sequence ID" value="NZ_FOZZ01000017.1"/>
</dbReference>
<dbReference type="Proteomes" id="UP000198785">
    <property type="component" value="Unassembled WGS sequence"/>
</dbReference>
<dbReference type="STRING" id="683125.SAMN05660206_1173"/>
<evidence type="ECO:0000313" key="2">
    <source>
        <dbReference type="EMBL" id="SFT16789.1"/>
    </source>
</evidence>
<proteinExistence type="predicted"/>
<keyword evidence="3" id="KW-1185">Reference proteome</keyword>